<dbReference type="RefSeq" id="WP_309965368.1">
    <property type="nucleotide sequence ID" value="NZ_JAVDWH010000001.1"/>
</dbReference>
<keyword evidence="2" id="KW-1185">Reference proteome</keyword>
<evidence type="ECO:0000313" key="1">
    <source>
        <dbReference type="EMBL" id="MDR7085308.1"/>
    </source>
</evidence>
<evidence type="ECO:0000313" key="2">
    <source>
        <dbReference type="Proteomes" id="UP001257739"/>
    </source>
</evidence>
<accession>A0ABU1UJD8</accession>
<dbReference type="Proteomes" id="UP001257739">
    <property type="component" value="Unassembled WGS sequence"/>
</dbReference>
<reference evidence="1 2" key="1">
    <citation type="submission" date="2023-07" db="EMBL/GenBank/DDBJ databases">
        <title>Sorghum-associated microbial communities from plants grown in Nebraska, USA.</title>
        <authorList>
            <person name="Schachtman D."/>
        </authorList>
    </citation>
    <scope>NUCLEOTIDE SEQUENCE [LARGE SCALE GENOMIC DNA]</scope>
    <source>
        <strain evidence="1 2">BE248</strain>
    </source>
</reference>
<proteinExistence type="predicted"/>
<dbReference type="EMBL" id="JAVDWH010000001">
    <property type="protein sequence ID" value="MDR7085308.1"/>
    <property type="molecule type" value="Genomic_DNA"/>
</dbReference>
<protein>
    <recommendedName>
        <fullName evidence="3">Ferredoxin</fullName>
    </recommendedName>
</protein>
<evidence type="ECO:0008006" key="3">
    <source>
        <dbReference type="Google" id="ProtNLM"/>
    </source>
</evidence>
<name>A0ABU1UJD8_9ACTN</name>
<organism evidence="1 2">
    <name type="scientific">Aeromicrobium panaciterrae</name>
    <dbReference type="NCBI Taxonomy" id="363861"/>
    <lineage>
        <taxon>Bacteria</taxon>
        <taxon>Bacillati</taxon>
        <taxon>Actinomycetota</taxon>
        <taxon>Actinomycetes</taxon>
        <taxon>Propionibacteriales</taxon>
        <taxon>Nocardioidaceae</taxon>
        <taxon>Aeromicrobium</taxon>
    </lineage>
</organism>
<gene>
    <name evidence="1" type="ORF">J2X11_000147</name>
</gene>
<comment type="caution">
    <text evidence="1">The sequence shown here is derived from an EMBL/GenBank/DDBJ whole genome shotgun (WGS) entry which is preliminary data.</text>
</comment>
<sequence>MAYIVPSLPETFEDRALYTQSNLQELPCMDCKARVLVRKNSEHHTSIQWTQEAVSDCTTFAKMNRQEGGRPVYAGCPRLNKSIEEAVRDGAVSVGTDDD</sequence>